<proteinExistence type="predicted"/>
<evidence type="ECO:0000313" key="2">
    <source>
        <dbReference type="Proteomes" id="UP000199310"/>
    </source>
</evidence>
<dbReference type="OrthoDB" id="4552017at2"/>
<evidence type="ECO:0000313" key="1">
    <source>
        <dbReference type="EMBL" id="SEW55817.1"/>
    </source>
</evidence>
<protein>
    <submittedName>
        <fullName evidence="1">Uncharacterized protein</fullName>
    </submittedName>
</protein>
<name>A0A1I0SD96_9BACT</name>
<reference evidence="2" key="1">
    <citation type="submission" date="2016-10" db="EMBL/GenBank/DDBJ databases">
        <authorList>
            <person name="Varghese N."/>
            <person name="Submissions S."/>
        </authorList>
    </citation>
    <scope>NUCLEOTIDE SEQUENCE [LARGE SCALE GENOMIC DNA]</scope>
    <source>
        <strain evidence="2">DSM 3695</strain>
    </source>
</reference>
<organism evidence="1 2">
    <name type="scientific">Chitinophaga arvensicola</name>
    <dbReference type="NCBI Taxonomy" id="29529"/>
    <lineage>
        <taxon>Bacteria</taxon>
        <taxon>Pseudomonadati</taxon>
        <taxon>Bacteroidota</taxon>
        <taxon>Chitinophagia</taxon>
        <taxon>Chitinophagales</taxon>
        <taxon>Chitinophagaceae</taxon>
        <taxon>Chitinophaga</taxon>
    </lineage>
</organism>
<dbReference type="EMBL" id="FOJG01000002">
    <property type="protein sequence ID" value="SEW55817.1"/>
    <property type="molecule type" value="Genomic_DNA"/>
</dbReference>
<accession>A0A1I0SD96</accession>
<dbReference type="Proteomes" id="UP000199310">
    <property type="component" value="Unassembled WGS sequence"/>
</dbReference>
<dbReference type="RefSeq" id="WP_143059313.1">
    <property type="nucleotide sequence ID" value="NZ_FOJG01000002.1"/>
</dbReference>
<gene>
    <name evidence="1" type="ORF">SAMN04488122_6486</name>
</gene>
<dbReference type="AlphaFoldDB" id="A0A1I0SD96"/>
<dbReference type="STRING" id="29529.SAMN04488122_6486"/>
<sequence>MGYYLNAFIGRSRDISCICQSYNKAMPVSLGQDISLIPLTKDLFDQINELGVTESIGDFEYLTGSIELNILRVIKEKSLAYVEVTYFGGEGGQTGIIWKDGKRTVELAYGQEVINIILRVFGVIAEHPQDEFDTLGFGRYRNTQDWTKSGDHSPTKG</sequence>
<keyword evidence="2" id="KW-1185">Reference proteome</keyword>